<evidence type="ECO:0000313" key="2">
    <source>
        <dbReference type="EMBL" id="KAF7422821.1"/>
    </source>
</evidence>
<dbReference type="VEuPathDB" id="FungiDB:PC9H_010980"/>
<evidence type="ECO:0000313" key="3">
    <source>
        <dbReference type="Proteomes" id="UP000623687"/>
    </source>
</evidence>
<dbReference type="RefSeq" id="XP_036627853.1">
    <property type="nucleotide sequence ID" value="XM_036780470.1"/>
</dbReference>
<protein>
    <submittedName>
        <fullName evidence="2">Uncharacterized protein</fullName>
    </submittedName>
</protein>
<keyword evidence="1" id="KW-0732">Signal</keyword>
<dbReference type="AlphaFoldDB" id="A0A8H6ZNH2"/>
<keyword evidence="3" id="KW-1185">Reference proteome</keyword>
<dbReference type="EMBL" id="JACETU010000008">
    <property type="protein sequence ID" value="KAF7422821.1"/>
    <property type="molecule type" value="Genomic_DNA"/>
</dbReference>
<accession>A0A8H6ZNH2</accession>
<dbReference type="Proteomes" id="UP000623687">
    <property type="component" value="Unassembled WGS sequence"/>
</dbReference>
<gene>
    <name evidence="2" type="ORF">PC9H_010980</name>
</gene>
<feature type="chain" id="PRO_5034334516" evidence="1">
    <location>
        <begin position="41"/>
        <end position="81"/>
    </location>
</feature>
<proteinExistence type="predicted"/>
<reference evidence="2" key="1">
    <citation type="submission" date="2019-07" db="EMBL/GenBank/DDBJ databases">
        <authorList>
            <person name="Palmer J.M."/>
        </authorList>
    </citation>
    <scope>NUCLEOTIDE SEQUENCE</scope>
    <source>
        <strain evidence="2">PC9</strain>
    </source>
</reference>
<dbReference type="GeneID" id="59380798"/>
<feature type="signal peptide" evidence="1">
    <location>
        <begin position="1"/>
        <end position="40"/>
    </location>
</feature>
<evidence type="ECO:0000256" key="1">
    <source>
        <dbReference type="SAM" id="SignalP"/>
    </source>
</evidence>
<sequence>MHSTGRHHIILTSALPLTSLAESTMRSAFVILALTALAVARPSGAPGDITARATDDNDTIFDWVKANQDKIAKVAAGGPKP</sequence>
<comment type="caution">
    <text evidence="2">The sequence shown here is derived from an EMBL/GenBank/DDBJ whole genome shotgun (WGS) entry which is preliminary data.</text>
</comment>
<organism evidence="2 3">
    <name type="scientific">Pleurotus ostreatus</name>
    <name type="common">Oyster mushroom</name>
    <name type="synonym">White-rot fungus</name>
    <dbReference type="NCBI Taxonomy" id="5322"/>
    <lineage>
        <taxon>Eukaryota</taxon>
        <taxon>Fungi</taxon>
        <taxon>Dikarya</taxon>
        <taxon>Basidiomycota</taxon>
        <taxon>Agaricomycotina</taxon>
        <taxon>Agaricomycetes</taxon>
        <taxon>Agaricomycetidae</taxon>
        <taxon>Agaricales</taxon>
        <taxon>Pleurotineae</taxon>
        <taxon>Pleurotaceae</taxon>
        <taxon>Pleurotus</taxon>
    </lineage>
</organism>
<name>A0A8H6ZNH2_PLEOS</name>